<feature type="domain" description="Glycosyltransferase RgtA/B/C/D-like" evidence="10">
    <location>
        <begin position="121"/>
        <end position="230"/>
    </location>
</feature>
<comment type="subcellular location">
    <subcellularLocation>
        <location evidence="1">Cell membrane</location>
        <topology evidence="1">Multi-pass membrane protein</topology>
    </subcellularLocation>
</comment>
<keyword evidence="6 9" id="KW-1133">Transmembrane helix</keyword>
<evidence type="ECO:0000256" key="1">
    <source>
        <dbReference type="ARBA" id="ARBA00004651"/>
    </source>
</evidence>
<organism evidence="12 13">
    <name type="scientific">Halomarina halobia</name>
    <dbReference type="NCBI Taxonomy" id="3033386"/>
    <lineage>
        <taxon>Archaea</taxon>
        <taxon>Methanobacteriati</taxon>
        <taxon>Methanobacteriota</taxon>
        <taxon>Stenosarchaea group</taxon>
        <taxon>Halobacteria</taxon>
        <taxon>Halobacteriales</taxon>
        <taxon>Natronomonadaceae</taxon>
        <taxon>Halomarina</taxon>
    </lineage>
</organism>
<dbReference type="InterPro" id="IPR050297">
    <property type="entry name" value="LipidA_mod_glycosyltrf_83"/>
</dbReference>
<dbReference type="EC" id="2.4.-.-" evidence="12"/>
<feature type="transmembrane region" description="Helical" evidence="9">
    <location>
        <begin position="245"/>
        <end position="266"/>
    </location>
</feature>
<dbReference type="PANTHER" id="PTHR33908">
    <property type="entry name" value="MANNOSYLTRANSFERASE YKCB-RELATED"/>
    <property type="match status" value="1"/>
</dbReference>
<feature type="region of interest" description="Disordered" evidence="8">
    <location>
        <begin position="714"/>
        <end position="738"/>
    </location>
</feature>
<proteinExistence type="predicted"/>
<reference evidence="12 13" key="1">
    <citation type="journal article" date="2019" name="Int. J. Syst. Evol. Microbiol.">
        <title>The Global Catalogue of Microorganisms (GCM) 10K type strain sequencing project: providing services to taxonomists for standard genome sequencing and annotation.</title>
        <authorList>
            <consortium name="The Broad Institute Genomics Platform"/>
            <consortium name="The Broad Institute Genome Sequencing Center for Infectious Disease"/>
            <person name="Wu L."/>
            <person name="Ma J."/>
        </authorList>
    </citation>
    <scope>NUCLEOTIDE SEQUENCE [LARGE SCALE GENOMIC DNA]</scope>
    <source>
        <strain evidence="12 13">PSR21</strain>
    </source>
</reference>
<dbReference type="EMBL" id="JBHTBF010000001">
    <property type="protein sequence ID" value="MFC7316052.1"/>
    <property type="molecule type" value="Genomic_DNA"/>
</dbReference>
<evidence type="ECO:0000256" key="5">
    <source>
        <dbReference type="ARBA" id="ARBA00022692"/>
    </source>
</evidence>
<dbReference type="Pfam" id="PF25230">
    <property type="entry name" value="DUF7846"/>
    <property type="match status" value="1"/>
</dbReference>
<evidence type="ECO:0000313" key="13">
    <source>
        <dbReference type="Proteomes" id="UP001596547"/>
    </source>
</evidence>
<evidence type="ECO:0000256" key="4">
    <source>
        <dbReference type="ARBA" id="ARBA00022679"/>
    </source>
</evidence>
<dbReference type="InterPro" id="IPR057168">
    <property type="entry name" value="DUF7846"/>
</dbReference>
<feature type="transmembrane region" description="Helical" evidence="9">
    <location>
        <begin position="319"/>
        <end position="339"/>
    </location>
</feature>
<keyword evidence="7 9" id="KW-0472">Membrane</keyword>
<name>A0ABD6A6N1_9EURY</name>
<evidence type="ECO:0000256" key="9">
    <source>
        <dbReference type="SAM" id="Phobius"/>
    </source>
</evidence>
<feature type="transmembrane region" description="Helical" evidence="9">
    <location>
        <begin position="399"/>
        <end position="418"/>
    </location>
</feature>
<keyword evidence="4 12" id="KW-0808">Transferase</keyword>
<feature type="transmembrane region" description="Helical" evidence="9">
    <location>
        <begin position="430"/>
        <end position="449"/>
    </location>
</feature>
<dbReference type="PANTHER" id="PTHR33908:SF11">
    <property type="entry name" value="MEMBRANE PROTEIN"/>
    <property type="match status" value="1"/>
</dbReference>
<keyword evidence="3 12" id="KW-0328">Glycosyltransferase</keyword>
<dbReference type="GO" id="GO:0005886">
    <property type="term" value="C:plasma membrane"/>
    <property type="evidence" value="ECO:0007669"/>
    <property type="project" value="UniProtKB-SubCell"/>
</dbReference>
<dbReference type="AlphaFoldDB" id="A0ABD6A6N1"/>
<feature type="compositionally biased region" description="Polar residues" evidence="8">
    <location>
        <begin position="715"/>
        <end position="727"/>
    </location>
</feature>
<dbReference type="GeneID" id="79315031"/>
<evidence type="ECO:0000259" key="11">
    <source>
        <dbReference type="Pfam" id="PF25230"/>
    </source>
</evidence>
<dbReference type="GO" id="GO:0008610">
    <property type="term" value="P:lipid biosynthetic process"/>
    <property type="evidence" value="ECO:0007669"/>
    <property type="project" value="UniProtKB-ARBA"/>
</dbReference>
<gene>
    <name evidence="12" type="ORF">ACFQPE_04480</name>
</gene>
<dbReference type="Proteomes" id="UP001596547">
    <property type="component" value="Unassembled WGS sequence"/>
</dbReference>
<keyword evidence="13" id="KW-1185">Reference proteome</keyword>
<sequence length="738" mass="77911">MRRADRRAEEAVRAVARRLGPPERLLAAALALATGAVVWYLAVDLFAYHSVNDDEGVYLLQAAMLLDGQVFLYPGDLAGAVRPWFFVVDRGPGGAIRMYSKYAPVAPAVFALGKAGAGDYRVALAAVAAGNAALTYALTAAAFDRRTGLVAVVALAGAPLFLVTSSVFLAYAPTTLFNLAFAVCYVRAARTGWLGYALVAGAAIGVAFLSRPYTALLFALPFVAHALAVLWRARRTGEFPSALRRYAAVAVPGLAFVGITLGYNALVTGDPLLFPYAAFGPRDGLGFGERALLGHGVDYTSRLALATTVAAVSRLLVEWTVAGPVGTVLAAVGLGLFALELRGRPIRASTSGMTDREVGVVLVGVFASVIAGNALFWGTYNGLLNGLIDLLGPYYHFDVLLPLSAFAAAGAVRGMRLLRRTATARLSPAAARAVVLVVLLVGAPVVVAAERGALADPVAENRLRTENLGTAYEPIERTAFARALVFVPTPYGAWSAHPFQHLRNDPGFDGPVIYAQDRGPARDLKTIDAAGDRALYRFTYRGRWTGAVTPVEPELRRLTVLRGERIEATTTVGAPEGMERAWVRVETESGYARYAVDDPGEAVTVEWTVGPRGARATSHPFAAGRGLDSTGGEPAVRVPEGASEVDLTVTFADRAGGTLTYRQELTVEVTGEGVRAVWPPEARVCALVTECGTEGTYVGPDGEYVDGVAVETDARATNASRTVTDSSEPAARGEDNKP</sequence>
<evidence type="ECO:0000313" key="12">
    <source>
        <dbReference type="EMBL" id="MFC7316052.1"/>
    </source>
</evidence>
<comment type="caution">
    <text evidence="12">The sequence shown here is derived from an EMBL/GenBank/DDBJ whole genome shotgun (WGS) entry which is preliminary data.</text>
</comment>
<feature type="transmembrane region" description="Helical" evidence="9">
    <location>
        <begin position="215"/>
        <end position="233"/>
    </location>
</feature>
<keyword evidence="5 9" id="KW-0812">Transmembrane</keyword>
<feature type="transmembrane region" description="Helical" evidence="9">
    <location>
        <begin position="360"/>
        <end position="379"/>
    </location>
</feature>
<evidence type="ECO:0000256" key="2">
    <source>
        <dbReference type="ARBA" id="ARBA00022475"/>
    </source>
</evidence>
<dbReference type="Pfam" id="PF13231">
    <property type="entry name" value="PMT_2"/>
    <property type="match status" value="1"/>
</dbReference>
<evidence type="ECO:0000256" key="3">
    <source>
        <dbReference type="ARBA" id="ARBA00022676"/>
    </source>
</evidence>
<evidence type="ECO:0000256" key="6">
    <source>
        <dbReference type="ARBA" id="ARBA00022989"/>
    </source>
</evidence>
<evidence type="ECO:0000256" key="7">
    <source>
        <dbReference type="ARBA" id="ARBA00023136"/>
    </source>
</evidence>
<evidence type="ECO:0000259" key="10">
    <source>
        <dbReference type="Pfam" id="PF13231"/>
    </source>
</evidence>
<evidence type="ECO:0000256" key="8">
    <source>
        <dbReference type="SAM" id="MobiDB-lite"/>
    </source>
</evidence>
<dbReference type="GO" id="GO:0016757">
    <property type="term" value="F:glycosyltransferase activity"/>
    <property type="evidence" value="ECO:0007669"/>
    <property type="project" value="UniProtKB-KW"/>
</dbReference>
<accession>A0ABD6A6N1</accession>
<keyword evidence="2" id="KW-1003">Cell membrane</keyword>
<feature type="domain" description="DUF7846" evidence="11">
    <location>
        <begin position="483"/>
        <end position="664"/>
    </location>
</feature>
<protein>
    <submittedName>
        <fullName evidence="12">Glycosyltransferase family 39 protein</fullName>
        <ecNumber evidence="12">2.4.-.-</ecNumber>
    </submittedName>
</protein>
<feature type="transmembrane region" description="Helical" evidence="9">
    <location>
        <begin position="193"/>
        <end position="209"/>
    </location>
</feature>
<dbReference type="RefSeq" id="WP_276305449.1">
    <property type="nucleotide sequence ID" value="NZ_CP119992.1"/>
</dbReference>
<feature type="transmembrane region" description="Helical" evidence="9">
    <location>
        <begin position="25"/>
        <end position="50"/>
    </location>
</feature>
<dbReference type="InterPro" id="IPR038731">
    <property type="entry name" value="RgtA/B/C-like"/>
</dbReference>
<feature type="transmembrane region" description="Helical" evidence="9">
    <location>
        <begin position="149"/>
        <end position="172"/>
    </location>
</feature>